<dbReference type="SUPFAM" id="SSF49344">
    <property type="entry name" value="CBD9-like"/>
    <property type="match status" value="1"/>
</dbReference>
<evidence type="ECO:0000259" key="1">
    <source>
        <dbReference type="Pfam" id="PF06452"/>
    </source>
</evidence>
<dbReference type="Pfam" id="PF06452">
    <property type="entry name" value="CBM9_1"/>
    <property type="match status" value="1"/>
</dbReference>
<dbReference type="PANTHER" id="PTHR35532:SF5">
    <property type="entry name" value="CARBOHYDRATE-BINDING DOMAIN-CONTAINING PROTEIN"/>
    <property type="match status" value="1"/>
</dbReference>
<comment type="caution">
    <text evidence="2">The sequence shown here is derived from an EMBL/GenBank/DDBJ whole genome shotgun (WGS) entry which is preliminary data.</text>
</comment>
<evidence type="ECO:0000313" key="2">
    <source>
        <dbReference type="EMBL" id="GEO21409.1"/>
    </source>
</evidence>
<dbReference type="PANTHER" id="PTHR35532">
    <property type="entry name" value="SIMILAR TO POLYHYDROXYALKANOATE DEPOLYMERASE"/>
    <property type="match status" value="1"/>
</dbReference>
<organism evidence="2 3">
    <name type="scientific">Cyclobacterium qasimii</name>
    <dbReference type="NCBI Taxonomy" id="1350429"/>
    <lineage>
        <taxon>Bacteria</taxon>
        <taxon>Pseudomonadati</taxon>
        <taxon>Bacteroidota</taxon>
        <taxon>Cytophagia</taxon>
        <taxon>Cytophagales</taxon>
        <taxon>Cyclobacteriaceae</taxon>
        <taxon>Cyclobacterium</taxon>
    </lineage>
</organism>
<protein>
    <recommendedName>
        <fullName evidence="1">Carbohydrate-binding domain-containing protein</fullName>
    </recommendedName>
</protein>
<dbReference type="GO" id="GO:0030246">
    <property type="term" value="F:carbohydrate binding"/>
    <property type="evidence" value="ECO:0007669"/>
    <property type="project" value="InterPro"/>
</dbReference>
<evidence type="ECO:0000313" key="3">
    <source>
        <dbReference type="Proteomes" id="UP000321301"/>
    </source>
</evidence>
<dbReference type="AlphaFoldDB" id="A0A512CB19"/>
<feature type="domain" description="Carbohydrate-binding" evidence="1">
    <location>
        <begin position="49"/>
        <end position="252"/>
    </location>
</feature>
<dbReference type="EMBL" id="BJYV01000007">
    <property type="protein sequence ID" value="GEO21409.1"/>
    <property type="molecule type" value="Genomic_DNA"/>
</dbReference>
<accession>A0A512CB19</accession>
<dbReference type="Gene3D" id="2.60.40.1190">
    <property type="match status" value="1"/>
</dbReference>
<dbReference type="CDD" id="cd09620">
    <property type="entry name" value="CBM9_like_3"/>
    <property type="match status" value="1"/>
</dbReference>
<dbReference type="Proteomes" id="UP000321301">
    <property type="component" value="Unassembled WGS sequence"/>
</dbReference>
<keyword evidence="3" id="KW-1185">Reference proteome</keyword>
<proteinExistence type="predicted"/>
<sequence>MWNLKSVTHKMRLKNSMILGALMLFMQCAEKTATDYTIEASFASKAPVIDGKADEPIWQQAKPIALKENRSGKEVLEPGLQTHVKACYDDSTLYFLFVCNDPDIWAAFTQRDEYLWEEEVVEVFIDVDDVPETYVEIEVSPSNVLFDSYIVDPENIDVPATARFNLPRLKTGVTVQGTLNQREDLDSSWTVEMAIPFEDLATATTENVGPETEIKLNFYRLDKNQGEEPTSYAWSPTGKSFHKPSVFGKLVFK</sequence>
<name>A0A512CB19_9BACT</name>
<reference evidence="2 3" key="1">
    <citation type="submission" date="2019-07" db="EMBL/GenBank/DDBJ databases">
        <title>Whole genome shotgun sequence of Cyclobacterium qasimii NBRC 106168.</title>
        <authorList>
            <person name="Hosoyama A."/>
            <person name="Uohara A."/>
            <person name="Ohji S."/>
            <person name="Ichikawa N."/>
        </authorList>
    </citation>
    <scope>NUCLEOTIDE SEQUENCE [LARGE SCALE GENOMIC DNA]</scope>
    <source>
        <strain evidence="2 3">NBRC 106168</strain>
    </source>
</reference>
<dbReference type="GO" id="GO:0016052">
    <property type="term" value="P:carbohydrate catabolic process"/>
    <property type="evidence" value="ECO:0007669"/>
    <property type="project" value="InterPro"/>
</dbReference>
<dbReference type="InterPro" id="IPR010502">
    <property type="entry name" value="Carb-bd_dom_fam9"/>
</dbReference>
<gene>
    <name evidence="2" type="ORF">CQA01_19430</name>
</gene>
<dbReference type="GO" id="GO:0004553">
    <property type="term" value="F:hydrolase activity, hydrolyzing O-glycosyl compounds"/>
    <property type="evidence" value="ECO:0007669"/>
    <property type="project" value="InterPro"/>
</dbReference>